<keyword evidence="1" id="KW-0732">Signal</keyword>
<protein>
    <recommendedName>
        <fullName evidence="4">Bacterial surface antigen (D15) domain-containing protein</fullName>
    </recommendedName>
</protein>
<feature type="chain" id="PRO_5020991636" description="Bacterial surface antigen (D15) domain-containing protein" evidence="1">
    <location>
        <begin position="24"/>
        <end position="418"/>
    </location>
</feature>
<dbReference type="RefSeq" id="WP_137341184.1">
    <property type="nucleotide sequence ID" value="NZ_BSQH01000021.1"/>
</dbReference>
<sequence>MFKAFLSFIILSFCGAFFLEVQAQVVVPIDNSIRVQTSVIPDSSAPSDKKGEDKDIMDVLGQLKKKSKRDSFKIKDKKSGKILYSMVPAVGYTLSTGVVGLLSANAAFYLSDTATTNISSISTSFNYTQYNQIMIPVIANIWTKDNGYNIIFDWRYFKYPQDTYGLGGHSAIANADRIDYSHIRMHQTVLKKVGGSLYMGVGYLLDYRWKIRQEGSNEDVTKYGLPPKSVSSGLVANILYDNRKNSINPVAGLYANARYRNNLTVLGSNTNWQSLVLELRKYVNFPRGSRNTLAFWDFNWLTLSGKPPYLDLPSTSWDPSNNTGRGYIQGRFRSPNMLYFETEYRFSLTQNGLLGGVVFGNAQSFSNWPTKKFDKVAPGVGFGIRVKINKTSRTNIAVDYGFGANGSRGLFVNLGEVF</sequence>
<evidence type="ECO:0000313" key="2">
    <source>
        <dbReference type="EMBL" id="TKT91324.1"/>
    </source>
</evidence>
<dbReference type="Gene3D" id="2.40.160.50">
    <property type="entry name" value="membrane protein fhac: a member of the omp85/tpsb transporter family"/>
    <property type="match status" value="1"/>
</dbReference>
<keyword evidence="3" id="KW-1185">Reference proteome</keyword>
<dbReference type="EMBL" id="SZVO01000007">
    <property type="protein sequence ID" value="TKT91324.1"/>
    <property type="molecule type" value="Genomic_DNA"/>
</dbReference>
<accession>A0A4U6DAM8</accession>
<organism evidence="2 3">
    <name type="scientific">Dyadobacter frigoris</name>
    <dbReference type="NCBI Taxonomy" id="2576211"/>
    <lineage>
        <taxon>Bacteria</taxon>
        <taxon>Pseudomonadati</taxon>
        <taxon>Bacteroidota</taxon>
        <taxon>Cytophagia</taxon>
        <taxon>Cytophagales</taxon>
        <taxon>Spirosomataceae</taxon>
        <taxon>Dyadobacter</taxon>
    </lineage>
</organism>
<dbReference type="OrthoDB" id="621220at2"/>
<dbReference type="Proteomes" id="UP000304900">
    <property type="component" value="Unassembled WGS sequence"/>
</dbReference>
<gene>
    <name evidence="2" type="ORF">FDK13_16935</name>
</gene>
<reference evidence="2 3" key="1">
    <citation type="submission" date="2019-05" db="EMBL/GenBank/DDBJ databases">
        <title>Dyadobacter AR-3-8 sp. nov., isolated from arctic soil.</title>
        <authorList>
            <person name="Chaudhary D.K."/>
        </authorList>
    </citation>
    <scope>NUCLEOTIDE SEQUENCE [LARGE SCALE GENOMIC DNA]</scope>
    <source>
        <strain evidence="2 3">AR-3-8</strain>
    </source>
</reference>
<feature type="signal peptide" evidence="1">
    <location>
        <begin position="1"/>
        <end position="23"/>
    </location>
</feature>
<evidence type="ECO:0000256" key="1">
    <source>
        <dbReference type="SAM" id="SignalP"/>
    </source>
</evidence>
<dbReference type="AlphaFoldDB" id="A0A4U6DAM8"/>
<comment type="caution">
    <text evidence="2">The sequence shown here is derived from an EMBL/GenBank/DDBJ whole genome shotgun (WGS) entry which is preliminary data.</text>
</comment>
<evidence type="ECO:0000313" key="3">
    <source>
        <dbReference type="Proteomes" id="UP000304900"/>
    </source>
</evidence>
<proteinExistence type="predicted"/>
<name>A0A4U6DAM8_9BACT</name>
<evidence type="ECO:0008006" key="4">
    <source>
        <dbReference type="Google" id="ProtNLM"/>
    </source>
</evidence>